<accession>A0A1J7G2I3</accession>
<sequence length="70" mass="8163">MVLDKATGDGFTSSLRWQRRWEAVTVVRCSGSIDESGITVRNVDYHDGLKKRNHYQRHHQHSFLGEDHIQ</sequence>
<dbReference type="Gramene" id="OIV94669">
    <property type="protein sequence ID" value="OIV94669"/>
    <property type="gene ID" value="TanjilG_25893"/>
</dbReference>
<evidence type="ECO:0000313" key="2">
    <source>
        <dbReference type="Proteomes" id="UP000188354"/>
    </source>
</evidence>
<proteinExistence type="predicted"/>
<protein>
    <submittedName>
        <fullName evidence="1">Uncharacterized protein</fullName>
    </submittedName>
</protein>
<evidence type="ECO:0000313" key="1">
    <source>
        <dbReference type="EMBL" id="OIV94669.1"/>
    </source>
</evidence>
<dbReference type="Proteomes" id="UP000188354">
    <property type="component" value="Chromosome LG17"/>
</dbReference>
<reference evidence="1 2" key="1">
    <citation type="journal article" date="2017" name="Plant Biotechnol. J.">
        <title>A comprehensive draft genome sequence for lupin (Lupinus angustifolius), an emerging health food: insights into plant-microbe interactions and legume evolution.</title>
        <authorList>
            <person name="Hane J.K."/>
            <person name="Ming Y."/>
            <person name="Kamphuis L.G."/>
            <person name="Nelson M.N."/>
            <person name="Garg G."/>
            <person name="Atkins C.A."/>
            <person name="Bayer P.E."/>
            <person name="Bravo A."/>
            <person name="Bringans S."/>
            <person name="Cannon S."/>
            <person name="Edwards D."/>
            <person name="Foley R."/>
            <person name="Gao L.L."/>
            <person name="Harrison M.J."/>
            <person name="Huang W."/>
            <person name="Hurgobin B."/>
            <person name="Li S."/>
            <person name="Liu C.W."/>
            <person name="McGrath A."/>
            <person name="Morahan G."/>
            <person name="Murray J."/>
            <person name="Weller J."/>
            <person name="Jian J."/>
            <person name="Singh K.B."/>
        </authorList>
    </citation>
    <scope>NUCLEOTIDE SEQUENCE [LARGE SCALE GENOMIC DNA]</scope>
    <source>
        <strain evidence="2">cv. Tanjil</strain>
        <tissue evidence="1">Whole plant</tissue>
    </source>
</reference>
<organism evidence="1 2">
    <name type="scientific">Lupinus angustifolius</name>
    <name type="common">Narrow-leaved blue lupine</name>
    <dbReference type="NCBI Taxonomy" id="3871"/>
    <lineage>
        <taxon>Eukaryota</taxon>
        <taxon>Viridiplantae</taxon>
        <taxon>Streptophyta</taxon>
        <taxon>Embryophyta</taxon>
        <taxon>Tracheophyta</taxon>
        <taxon>Spermatophyta</taxon>
        <taxon>Magnoliopsida</taxon>
        <taxon>eudicotyledons</taxon>
        <taxon>Gunneridae</taxon>
        <taxon>Pentapetalae</taxon>
        <taxon>rosids</taxon>
        <taxon>fabids</taxon>
        <taxon>Fabales</taxon>
        <taxon>Fabaceae</taxon>
        <taxon>Papilionoideae</taxon>
        <taxon>50 kb inversion clade</taxon>
        <taxon>genistoids sensu lato</taxon>
        <taxon>core genistoids</taxon>
        <taxon>Genisteae</taxon>
        <taxon>Lupinus</taxon>
    </lineage>
</organism>
<dbReference type="EMBL" id="CM007377">
    <property type="protein sequence ID" value="OIV94669.1"/>
    <property type="molecule type" value="Genomic_DNA"/>
</dbReference>
<keyword evidence="2" id="KW-1185">Reference proteome</keyword>
<gene>
    <name evidence="1" type="ORF">TanjilG_25893</name>
</gene>
<name>A0A1J7G2I3_LUPAN</name>
<dbReference type="AlphaFoldDB" id="A0A1J7G2I3"/>